<organism evidence="4 5">
    <name type="scientific">Natronomicrosphaera hydrolytica</name>
    <dbReference type="NCBI Taxonomy" id="3242702"/>
    <lineage>
        <taxon>Bacteria</taxon>
        <taxon>Pseudomonadati</taxon>
        <taxon>Planctomycetota</taxon>
        <taxon>Phycisphaerae</taxon>
        <taxon>Phycisphaerales</taxon>
        <taxon>Phycisphaeraceae</taxon>
        <taxon>Natronomicrosphaera</taxon>
    </lineage>
</organism>
<accession>A0ABV4U711</accession>
<evidence type="ECO:0000313" key="4">
    <source>
        <dbReference type="EMBL" id="MFA9479375.1"/>
    </source>
</evidence>
<evidence type="ECO:0000256" key="1">
    <source>
        <dbReference type="SAM" id="Coils"/>
    </source>
</evidence>
<dbReference type="RefSeq" id="WP_425346295.1">
    <property type="nucleotide sequence ID" value="NZ_JBGUBD010000008.1"/>
</dbReference>
<reference evidence="4 5" key="1">
    <citation type="submission" date="2024-08" db="EMBL/GenBank/DDBJ databases">
        <title>Whole-genome sequencing of halo(alkali)philic microorganisms from hypersaline lakes.</title>
        <authorList>
            <person name="Sorokin D.Y."/>
            <person name="Merkel A.Y."/>
            <person name="Messina E."/>
            <person name="Yakimov M."/>
        </authorList>
    </citation>
    <scope>NUCLEOTIDE SEQUENCE [LARGE SCALE GENOMIC DNA]</scope>
    <source>
        <strain evidence="4 5">AB-hyl4</strain>
    </source>
</reference>
<keyword evidence="5" id="KW-1185">Reference proteome</keyword>
<comment type="caution">
    <text evidence="4">The sequence shown here is derived from an EMBL/GenBank/DDBJ whole genome shotgun (WGS) entry which is preliminary data.</text>
</comment>
<evidence type="ECO:0000313" key="5">
    <source>
        <dbReference type="Proteomes" id="UP001575105"/>
    </source>
</evidence>
<keyword evidence="1" id="KW-0175">Coiled coil</keyword>
<feature type="coiled-coil region" evidence="1">
    <location>
        <begin position="224"/>
        <end position="272"/>
    </location>
</feature>
<feature type="compositionally biased region" description="Low complexity" evidence="2">
    <location>
        <begin position="64"/>
        <end position="77"/>
    </location>
</feature>
<dbReference type="Proteomes" id="UP001575105">
    <property type="component" value="Unassembled WGS sequence"/>
</dbReference>
<keyword evidence="3" id="KW-0472">Membrane</keyword>
<feature type="transmembrane region" description="Helical" evidence="3">
    <location>
        <begin position="202"/>
        <end position="221"/>
    </location>
</feature>
<feature type="compositionally biased region" description="Basic and acidic residues" evidence="2">
    <location>
        <begin position="27"/>
        <end position="47"/>
    </location>
</feature>
<keyword evidence="3" id="KW-1133">Transmembrane helix</keyword>
<sequence length="277" mass="29691">MAERWISVAEAAKALGISATTVRRRAQREQLDSRIGDEGRLEIRLAEPGRANEPTAAEADSPDAPTAHTAEPVAAAADQENHADDSIDVDADEEVSDVDAEVAQVAGPNPGKFGNYSPLPHNDVGITPGQATGRPTARLTPSELLGQADDPADSGPEAELRRYQRLAGASMILAQRQADEAHEQVTLIRAESHAWRRWCQGAWAGVAVVVLLAMFVVGIVGHRASSAQAALNVQEQALDTAREAAVRNARDRDDLEQLVRQLQRQINGNSDRNASAR</sequence>
<dbReference type="EMBL" id="JBGUBD010000008">
    <property type="protein sequence ID" value="MFA9479375.1"/>
    <property type="molecule type" value="Genomic_DNA"/>
</dbReference>
<gene>
    <name evidence="4" type="ORF">ACERK3_13880</name>
</gene>
<keyword evidence="3" id="KW-0812">Transmembrane</keyword>
<feature type="region of interest" description="Disordered" evidence="2">
    <location>
        <begin position="21"/>
        <end position="82"/>
    </location>
</feature>
<name>A0ABV4U711_9BACT</name>
<protein>
    <recommendedName>
        <fullName evidence="6">Helix-turn-helix domain-containing protein</fullName>
    </recommendedName>
</protein>
<evidence type="ECO:0000256" key="3">
    <source>
        <dbReference type="SAM" id="Phobius"/>
    </source>
</evidence>
<proteinExistence type="predicted"/>
<evidence type="ECO:0000256" key="2">
    <source>
        <dbReference type="SAM" id="MobiDB-lite"/>
    </source>
</evidence>
<evidence type="ECO:0008006" key="6">
    <source>
        <dbReference type="Google" id="ProtNLM"/>
    </source>
</evidence>